<dbReference type="InterPro" id="IPR000192">
    <property type="entry name" value="Aminotrans_V_dom"/>
</dbReference>
<dbReference type="GO" id="GO:0004065">
    <property type="term" value="F:arylsulfatase activity"/>
    <property type="evidence" value="ECO:0007669"/>
    <property type="project" value="TreeGrafter"/>
</dbReference>
<evidence type="ECO:0000313" key="11">
    <source>
        <dbReference type="EMBL" id="GEU28324.1"/>
    </source>
</evidence>
<dbReference type="InterPro" id="IPR016187">
    <property type="entry name" value="CTDL_fold"/>
</dbReference>
<dbReference type="Pfam" id="PF00884">
    <property type="entry name" value="Sulfatase"/>
    <property type="match status" value="1"/>
</dbReference>
<feature type="compositionally biased region" description="Basic residues" evidence="5">
    <location>
        <begin position="2345"/>
        <end position="2355"/>
    </location>
</feature>
<dbReference type="PANTHER" id="PTHR42693:SF33">
    <property type="entry name" value="ARYLSULFATASE"/>
    <property type="match status" value="1"/>
</dbReference>
<feature type="compositionally biased region" description="Basic residues" evidence="5">
    <location>
        <begin position="1376"/>
        <end position="1401"/>
    </location>
</feature>
<dbReference type="EMBL" id="BKCJ010000004">
    <property type="protein sequence ID" value="GEU28324.1"/>
    <property type="molecule type" value="Genomic_DNA"/>
</dbReference>
<feature type="compositionally biased region" description="Low complexity" evidence="5">
    <location>
        <begin position="2269"/>
        <end position="2278"/>
    </location>
</feature>
<feature type="compositionally biased region" description="Basic and acidic residues" evidence="5">
    <location>
        <begin position="1346"/>
        <end position="1359"/>
    </location>
</feature>
<feature type="compositionally biased region" description="Basic and acidic residues" evidence="5">
    <location>
        <begin position="545"/>
        <end position="562"/>
    </location>
</feature>
<dbReference type="SUPFAM" id="SSF88946">
    <property type="entry name" value="Sigma2 domain of RNA polymerase sigma factors"/>
    <property type="match status" value="1"/>
</dbReference>
<feature type="compositionally biased region" description="Polar residues" evidence="5">
    <location>
        <begin position="1586"/>
        <end position="1601"/>
    </location>
</feature>
<dbReference type="Gene3D" id="1.10.1740.10">
    <property type="match status" value="1"/>
</dbReference>
<dbReference type="PROSITE" id="PS00149">
    <property type="entry name" value="SULFATASE_2"/>
    <property type="match status" value="1"/>
</dbReference>
<dbReference type="Gene3D" id="3.40.720.10">
    <property type="entry name" value="Alkaline Phosphatase, subunit A"/>
    <property type="match status" value="1"/>
</dbReference>
<dbReference type="PANTHER" id="PTHR42693">
    <property type="entry name" value="ARYLSULFATASE FAMILY MEMBER"/>
    <property type="match status" value="1"/>
</dbReference>
<feature type="compositionally biased region" description="Gly residues" evidence="5">
    <location>
        <begin position="1857"/>
        <end position="1873"/>
    </location>
</feature>
<feature type="region of interest" description="Disordered" evidence="5">
    <location>
        <begin position="1320"/>
        <end position="1495"/>
    </location>
</feature>
<dbReference type="InterPro" id="IPR007627">
    <property type="entry name" value="RNA_pol_sigma70_r2"/>
</dbReference>
<dbReference type="GO" id="GO:0006352">
    <property type="term" value="P:DNA-templated transcription initiation"/>
    <property type="evidence" value="ECO:0007669"/>
    <property type="project" value="InterPro"/>
</dbReference>
<dbReference type="Pfam" id="PF04542">
    <property type="entry name" value="Sigma70_r2"/>
    <property type="match status" value="1"/>
</dbReference>
<organism evidence="11">
    <name type="scientific">Tanacetum cinerariifolium</name>
    <name type="common">Dalmatian daisy</name>
    <name type="synonym">Chrysanthemum cinerariifolium</name>
    <dbReference type="NCBI Taxonomy" id="118510"/>
    <lineage>
        <taxon>Eukaryota</taxon>
        <taxon>Viridiplantae</taxon>
        <taxon>Streptophyta</taxon>
        <taxon>Embryophyta</taxon>
        <taxon>Tracheophyta</taxon>
        <taxon>Spermatophyta</taxon>
        <taxon>Magnoliopsida</taxon>
        <taxon>eudicotyledons</taxon>
        <taxon>Gunneridae</taxon>
        <taxon>Pentapetalae</taxon>
        <taxon>asterids</taxon>
        <taxon>campanulids</taxon>
        <taxon>Asterales</taxon>
        <taxon>Asteraceae</taxon>
        <taxon>Asteroideae</taxon>
        <taxon>Anthemideae</taxon>
        <taxon>Anthemidinae</taxon>
        <taxon>Tanacetum</taxon>
    </lineage>
</organism>
<dbReference type="Gene3D" id="3.40.640.10">
    <property type="entry name" value="Type I PLP-dependent aspartate aminotransferase-like (Major domain)"/>
    <property type="match status" value="1"/>
</dbReference>
<feature type="domain" description="Sulfatase-modifying factor enzyme-like" evidence="9">
    <location>
        <begin position="687"/>
        <end position="976"/>
    </location>
</feature>
<feature type="chain" id="PRO_5025517599" description="Sulfatase N-terminal domain-containing protein" evidence="6">
    <location>
        <begin position="28"/>
        <end position="5098"/>
    </location>
</feature>
<dbReference type="SUPFAM" id="SSF53383">
    <property type="entry name" value="PLP-dependent transferases"/>
    <property type="match status" value="1"/>
</dbReference>
<feature type="region of interest" description="Disordered" evidence="5">
    <location>
        <begin position="410"/>
        <end position="611"/>
    </location>
</feature>
<dbReference type="InterPro" id="IPR014284">
    <property type="entry name" value="RNA_pol_sigma-70_dom"/>
</dbReference>
<proteinExistence type="inferred from homology"/>
<dbReference type="InterPro" id="IPR042095">
    <property type="entry name" value="SUMF_sf"/>
</dbReference>
<dbReference type="InterPro" id="IPR015424">
    <property type="entry name" value="PyrdxlP-dep_Trfase"/>
</dbReference>
<comment type="similarity">
    <text evidence="1">Belongs to the sulfatase family.</text>
</comment>
<feature type="compositionally biased region" description="Low complexity" evidence="5">
    <location>
        <begin position="1402"/>
        <end position="1414"/>
    </location>
</feature>
<feature type="region of interest" description="Disordered" evidence="5">
    <location>
        <begin position="4296"/>
        <end position="4373"/>
    </location>
</feature>
<dbReference type="InterPro" id="IPR005532">
    <property type="entry name" value="SUMF_dom"/>
</dbReference>
<dbReference type="SUPFAM" id="SSF53649">
    <property type="entry name" value="Alkaline phosphatase-like"/>
    <property type="match status" value="1"/>
</dbReference>
<dbReference type="InterPro" id="IPR015421">
    <property type="entry name" value="PyrdxlP-dep_Trfase_major"/>
</dbReference>
<gene>
    <name evidence="11" type="ORF">Tci_000302</name>
</gene>
<dbReference type="Pfam" id="PF03781">
    <property type="entry name" value="FGE-sulfatase"/>
    <property type="match status" value="1"/>
</dbReference>
<feature type="domain" description="Aminotransferase class V" evidence="7">
    <location>
        <begin position="2652"/>
        <end position="2922"/>
    </location>
</feature>
<dbReference type="InterPro" id="IPR000917">
    <property type="entry name" value="Sulfatase_N"/>
</dbReference>
<dbReference type="GO" id="GO:0046872">
    <property type="term" value="F:metal ion binding"/>
    <property type="evidence" value="ECO:0007669"/>
    <property type="project" value="UniProtKB-KW"/>
</dbReference>
<dbReference type="NCBIfam" id="TIGR02937">
    <property type="entry name" value="sigma70-ECF"/>
    <property type="match status" value="1"/>
</dbReference>
<comment type="caution">
    <text evidence="11">The sequence shown here is derived from an EMBL/GenBank/DDBJ whole genome shotgun (WGS) entry which is preliminary data.</text>
</comment>
<accession>A0A699GEK3</accession>
<feature type="domain" description="RNA polymerase sigma-70 region 2" evidence="10">
    <location>
        <begin position="1624"/>
        <end position="1691"/>
    </location>
</feature>
<evidence type="ECO:0000259" key="9">
    <source>
        <dbReference type="Pfam" id="PF03781"/>
    </source>
</evidence>
<evidence type="ECO:0000256" key="3">
    <source>
        <dbReference type="ARBA" id="ARBA00022801"/>
    </source>
</evidence>
<feature type="region of interest" description="Disordered" evidence="5">
    <location>
        <begin position="1758"/>
        <end position="1777"/>
    </location>
</feature>
<feature type="region of interest" description="Disordered" evidence="5">
    <location>
        <begin position="1856"/>
        <end position="1940"/>
    </location>
</feature>
<evidence type="ECO:0000259" key="7">
    <source>
        <dbReference type="Pfam" id="PF00266"/>
    </source>
</evidence>
<evidence type="ECO:0008006" key="12">
    <source>
        <dbReference type="Google" id="ProtNLM"/>
    </source>
</evidence>
<feature type="compositionally biased region" description="Basic residues" evidence="5">
    <location>
        <begin position="2286"/>
        <end position="2306"/>
    </location>
</feature>
<feature type="region of interest" description="Disordered" evidence="5">
    <location>
        <begin position="2339"/>
        <end position="2370"/>
    </location>
</feature>
<keyword evidence="2" id="KW-0479">Metal-binding</keyword>
<feature type="compositionally biased region" description="Basic and acidic residues" evidence="5">
    <location>
        <begin position="4198"/>
        <end position="4208"/>
    </location>
</feature>
<dbReference type="InterPro" id="IPR013325">
    <property type="entry name" value="RNA_pol_sigma_r2"/>
</dbReference>
<evidence type="ECO:0000259" key="8">
    <source>
        <dbReference type="Pfam" id="PF00884"/>
    </source>
</evidence>
<dbReference type="Gene3D" id="3.90.1150.10">
    <property type="entry name" value="Aspartate Aminotransferase, domain 1"/>
    <property type="match status" value="1"/>
</dbReference>
<feature type="compositionally biased region" description="Basic and acidic residues" evidence="5">
    <location>
        <begin position="1513"/>
        <end position="1522"/>
    </location>
</feature>
<evidence type="ECO:0000256" key="5">
    <source>
        <dbReference type="SAM" id="MobiDB-lite"/>
    </source>
</evidence>
<dbReference type="InterPro" id="IPR050738">
    <property type="entry name" value="Sulfatase"/>
</dbReference>
<feature type="signal peptide" evidence="6">
    <location>
        <begin position="1"/>
        <end position="27"/>
    </location>
</feature>
<dbReference type="Gene3D" id="3.90.1580.10">
    <property type="entry name" value="paralog of FGE (formylglycine-generating enzyme)"/>
    <property type="match status" value="1"/>
</dbReference>
<dbReference type="InterPro" id="IPR017850">
    <property type="entry name" value="Alkaline_phosphatase_core_sf"/>
</dbReference>
<evidence type="ECO:0000256" key="2">
    <source>
        <dbReference type="ARBA" id="ARBA00022723"/>
    </source>
</evidence>
<reference evidence="11" key="1">
    <citation type="journal article" date="2019" name="Sci. Rep.">
        <title>Draft genome of Tanacetum cinerariifolium, the natural source of mosquito coil.</title>
        <authorList>
            <person name="Yamashiro T."/>
            <person name="Shiraishi A."/>
            <person name="Satake H."/>
            <person name="Nakayama K."/>
        </authorList>
    </citation>
    <scope>NUCLEOTIDE SEQUENCE</scope>
</reference>
<feature type="region of interest" description="Disordered" evidence="5">
    <location>
        <begin position="1564"/>
        <end position="1601"/>
    </location>
</feature>
<feature type="compositionally biased region" description="Low complexity" evidence="5">
    <location>
        <begin position="1878"/>
        <end position="1887"/>
    </location>
</feature>
<protein>
    <recommendedName>
        <fullName evidence="12">Sulfatase N-terminal domain-containing protein</fullName>
    </recommendedName>
</protein>
<dbReference type="PROSITE" id="PS51257">
    <property type="entry name" value="PROKAR_LIPOPROTEIN"/>
    <property type="match status" value="1"/>
</dbReference>
<dbReference type="SUPFAM" id="SSF56436">
    <property type="entry name" value="C-type lectin-like"/>
    <property type="match status" value="1"/>
</dbReference>
<name>A0A699GEK3_TANCI</name>
<keyword evidence="6" id="KW-0732">Signal</keyword>
<feature type="region of interest" description="Disordered" evidence="5">
    <location>
        <begin position="2257"/>
        <end position="2326"/>
    </location>
</feature>
<feature type="compositionally biased region" description="Basic and acidic residues" evidence="5">
    <location>
        <begin position="590"/>
        <end position="599"/>
    </location>
</feature>
<dbReference type="Pfam" id="PF00266">
    <property type="entry name" value="Aminotran_5"/>
    <property type="match status" value="1"/>
</dbReference>
<feature type="compositionally biased region" description="Basic and acidic residues" evidence="5">
    <location>
        <begin position="4323"/>
        <end position="4334"/>
    </location>
</feature>
<feature type="region of interest" description="Disordered" evidence="5">
    <location>
        <begin position="4198"/>
        <end position="4235"/>
    </location>
</feature>
<keyword evidence="3" id="KW-0378">Hydrolase</keyword>
<feature type="domain" description="Sulfatase N-terminal" evidence="8">
    <location>
        <begin position="49"/>
        <end position="435"/>
    </location>
</feature>
<evidence type="ECO:0000256" key="6">
    <source>
        <dbReference type="SAM" id="SignalP"/>
    </source>
</evidence>
<dbReference type="InterPro" id="IPR015422">
    <property type="entry name" value="PyrdxlP-dep_Trfase_small"/>
</dbReference>
<evidence type="ECO:0000256" key="1">
    <source>
        <dbReference type="ARBA" id="ARBA00008779"/>
    </source>
</evidence>
<feature type="region of interest" description="Disordered" evidence="5">
    <location>
        <begin position="1511"/>
        <end position="1536"/>
    </location>
</feature>
<dbReference type="GO" id="GO:0003700">
    <property type="term" value="F:DNA-binding transcription factor activity"/>
    <property type="evidence" value="ECO:0007669"/>
    <property type="project" value="InterPro"/>
</dbReference>
<evidence type="ECO:0000259" key="10">
    <source>
        <dbReference type="Pfam" id="PF04542"/>
    </source>
</evidence>
<feature type="region of interest" description="Disordered" evidence="5">
    <location>
        <begin position="2405"/>
        <end position="2468"/>
    </location>
</feature>
<keyword evidence="4" id="KW-0106">Calcium</keyword>
<sequence>MPLAPRLQRTLQKGLLGLSVTSALVLAGCSDSAREPISAPATELIKKKPNIVYIMADDLGYSDIGAFGGEIETPNLDALVNQGRLLTNHHTGTVCAITRAMLVSGTDHHLVGEGNMGAPNDERKGLPGYEGFLNESSLSFAQLLRDGGYHTYMAGKWHLGSAIAGGAVTTAGKTPDQWGFEHSYALLAGAAANHYAHEREGSANYTENGVFVQPGQPGQPGGAGAEPFYSTDFYTRRLISYIDQHKGDGKPFFAYAAFTSPHWPLQVPEPWLSKYKGKYDAGYEAVRDARIARQKKLGIIPADFKPYAGAPEITSRSPATANYGTAGAKFINANNGMAQGYTEYGAGKVNKKWSSLTALEKKAQARYMEIYAGMVDNLDHNIGLLIQHLKDIGEYDNTYIMFQSDNGAEGWPIDSGADPRLTDEANATEPRHAVPPDQGLCGRRQRLHAADRTPAGSDRAPAQPQRAHPRHRQHGYLPGAGRHHAAHPGGAGSRGRDRCGPQPGQGGVQRPQCLSGHGQVALAAARRQCPGRAQRTAGPRIVRPRLPDQRRRQMESVVERTARGPARRPLGTVRSDQRPRRNHRHLGAKRGADPHHDRPVAGLHATRGRRGTAQTARLLLMRLKKGGALALPVALVGMLALLVTVLLARTSAGNALAGGPPAPRLGSEPACAAYSGLPAGWGSDAHAGMVRVDGGSFIFGSEHGYPDERPAQPGATRVAGFWIDRTEVTQAQFAAFVAATGYVTEAEQQGAGVVFHTPTSDELAQRPYAWWTLQKGARWNAEQAQTAGTAAAAKAGTTTDATVPGGHLPVTLVTQADALAYARWLGRDLPTEAEWEYAGKAGRSDGQLDTAPADAHGKPAANYWQGAFPLFDAAADGHAGVAPVGCYAANGFGLYDMIGNVWEWTRDPYTGPRQPHANGDTAVAATAGGSTRAANAAMVIKGGSFLCAPDYCVRYRASARESQERDLAAAHIGFRTRGPERRRHHFAQRGLVFHQALGTAGARNHGRHGRMGQRELQRRRLDADAVLLRQRFQTRHLVDNGRRRLGIFEVRAAGQDARAVRATDHDIDLLRGGSRHQALQGAVVVEQRVAAGQQEGVRLRLVEVERQLQRFHAIDAQAPAGDHAFVAQARQHAEGAGAGDFVLRDPVVAKEILGHVVHPDDVEAVGLQAFQARFDRAQRGVGAVVVDDLVLQAEFEQTTLLAQVARGRVFQLVEDDAADLGAQDVFVARALGQRLAQADLGQAGAVQRRGVEVADAVVPRGIDGGQRFRFGNVAVHIAQRRGAESQCALQFDAHDRFPLDDSRRRACGARRRTAAHFAVAAEPPNCPARGKAGPRTVRAQPATDPPDARRPHLPGRDPRLSGPRHPARGAGAPARPWRRGRPVHRLHRQRHALGRAARRPAHVAGHPAAGARGALQHAFGRADRRAAPAQSRYRAAVRTAGSGRPRPRQRPGAERSDAAGAARIAPAGRPGHAGAGRPVGAGLDPGAPQGNRAQARQLHCRMRAGGLYAQYRDGGHGTDDRAGTGGGGPGHRHGAARIAAPDPARRGAARPAVVHLSHAAVGGLAPHQPAAAGGQFPPDAADPDVSRSTFSRRAVTNSHTNDPQQLRAWLAGTAHDDAAAFRALYDATSPKLFGFALRILVKRELAEEVLQDSFVAIWHNAGSYQSHLAAPMTWMTTIVRNKAFDLLRRHGANTELGRDQFDSDVVDALHDPAASPIEALAISRDAKALAYCMSTLEAMHRQVVGLAFYHDLSHSEESVHESSRQSPAAGKTGGRVCTGHVAGRRAAPVRGAAAQRRGLAGHHCRLAGPAGAAGRIRHGAVATAPGVARHRAPPAAGRTGAGLAVLAPRSAGVLARPGGGVHGPGGAAGGGAGHARARCAPSRLPGHAGRRPGAHGAGGHGRQPRQDHRGAAGGRGAPPARAPEQHARRPGAAAVPPTSGPGALWPACLRRFGFEEHVQAGQLAVANSKNVPAAHQVPVVARAVAGEVAVDQLLHELDILGEQIHDGALLWLDAVDKTGGPGRQEGHGLADFLRLAQAAQRHLRRQRIEQALAVLVGHDARQAGRAHRAGADHVDADAAVFQIECPRAGEVAHGSLAGAVHAERGRALHRHGGRRQHHGAAIDQQRQRLLHREQHAFDVGVEDAVEVFFRDRAQRQHVAPARIGKQDVEAAGGLGDLGIHGVEVGHHGSVGADAGGGGADGRHGRIELRLAASGDEHLRALRGQLNRACGAVAAGDDATVDLQLYAGGRFARHAQHQLEQAGAGARSVPGRAPAAADHAPGDGHARGARLLRKNRAHPAGPRRRGHVAQYRPQQAARPFAHRRGRFHRARCADSRAARLFGALPRHPHRPGRVRPRGGPDRRQRRLRDPRRAARQFVAGGAVAGHGCHGHVRHARVPETVWHAGLSGRAEKRPPAGQLRVVAERARNAVPLPARRRKDRDQGRAPGGHQRKQRPPGGCAGGPGHHPDVLLRGRARAARWQPGRDFAAMAPPGLPVPRRVSAEPPSDAPPARVHRLAGGMVPGAARSCATLTPPIRRVTAPRKTRSEPRQLRSGHQLGSALAAVATSPALAQQRGVNAVAPHAAPAGSLSDMVRDEAYWKTVAAHYDISRAFINLENGYYGIMTNAVSDEFKRNIDKLNRENSYFLRREFDRQGVEAIRAELAQHLGAATGEVAMTRGATESLQNLISNYRPLQAGDTIMYGNLDYDSMQYAMNDLAERRGAAVAIVRTPEPATRQGVLDAYEQALKAHPRTRLLLLTHISHRTGLVYPIAELVQLAKARGVDVIVDVAQSWGQLDYKLPELGADFIGGNLHKWIGAPLGLGFIYIRKERLSAIGIQLGNGEHPADDVRARVLAGTVNAAGLMTIPAALRQHAQLTTLHKGARLRYLRDHWVGQLRQHPRVQILAPDDMAGAVTSLRIAGKTSFEDNVALQRTLVEQFNIFTVPRKGPVGGACLRVTPALFTTTAELDQLVDAALRIGILPVQQVADAGREARLPVQLVAGAQVQQRVAGGGRFQAAGVGAGVGRHHAIELAAVGALAARDGGVAGQGQCAPAPCRGQRQAPRQVGAVQFGVMVGELQQGAPGGHLHVRLEAADRIDVDVVVHARDVRVELDEPAVGLRRMPVQRHAQRVRGFGPEVEIAHVAVAVAEPVGHGHGHRAASPAVAFVQVGRARLARQRDLVAGSRVRHEARQRRQVEVVVAPGALAAVEAGGSGRHGAVAAAVVDVHIGLRPHHHRAGQRGPVIVQREAVVFVAQAHLAVPQPRQAHLQRIAAVAAMRDHRHGAGAFGRKKAHGVVGLLPVQAGIEFAPAEGAVVGGVAELPPVVGHVHVLVGKALVRDVLHAGAQRQQLAVAAQAQHSRLIDAFDHAAEDQVAIAVLVAVGARVRHVVTEAGAVAGDAGAGTGVDAIVDGARAGGHARAGEPACARRGKHGRGRLDGDGAADAVAAGAHGRHAGQHADAGHLRRIDVRQRRIHVVGAGGRDFHAVHAHLEAVVAQAIDIGQARHAAVAGHAIAGHFRQHGGSVGDTGARQAIAVGNGGNHHFQGRVHRSDSDVGGQIHGAAVPRRMAGPVVEPHVFHVAVGQILDLHVECHGGRHAVGRAQVHQRVGPVLAAGVGGGEEITALPAHPRGQLERGRRLPVVTGRIQRARHVVDLLAQRGGRSRIGRHDARALQRIAGPRAAAGADAGVELPVHALAPGAAQVVRTAFRVVEPPLDLAGRILAPHGHPALQPVGRRKLDAPFPPGVDRRLQRAGRCLVGCRPRAQLEGAAPVGVQAGAGAGRIHGAELGLPDQAVRLDGVPHVFGRVCEVARHPVHAIAGNELESGQRLQHGLDIRAVVIERKALVARGGHAHLVHRVVTRTAVVLVLGIDARLERHCRPGTVRQAGQQPAVPLVDHPLLLRGRERVSQPALVAHGIHVQPARERQRVVHHVVEVGAGLGHGAVAARRLRPGVRVGRMGAGVAGLQVAGLVAVAFRMAGVYARAGAAVVAGVRPLAADGGFFKRGMVAVAVRLRVAHKIVLRPVAVLDPLRILHFARGIAAVADAHCAVVAAAAGGNVGIAGDIVQAVTWIVGAAHDLDMLDLEREQHVQVRHAARVVVGGDAVDQQLDGIDLSLAIKTAKRQLARFVPLPELREQHARRARKQFPRVLHLLALQLVRPQHIDRAQDVARRQRPGAPGRHFHAAQYQRGVILLSVSCGDSRPQRGADERAPGPDAATAALRGGGGTARRRGRPRELDSWRGVEQGREQIVSAKDGKREGGRWRQAGTAGMGGAVRAIVHVVLKRVLHRLHRRIAQADHFGAGDGTDFHPGGSTAPGLDRMRHRRRERTEQDGQHGDPDGQAAAQGEGKHGPIIVEKPCRPKRRGNGTPNLQRRAQRHDHVARVAEVVAQAGRRELFIVILVGQVVDVDLHRVAVVEAVAGHGVEHRVTALARGQAAAGDGGVALDVGAAAHGPALEQSAQAVVAKDAQLVARIDGAQRRAHVGGRGIDHVLGAGVGIAAHHAPAGSQFARQLRFPAFALRLAAGDTAKAGQIRRRAGIDRAGVLHRAALVVDAEDASGRIELAAHEFTLEACLVILAGDRLEHVVVDVLDVLWREDLGIAGVGVDLFRDVVHQAGKRRGLALHLVAGGGRRRGAVFPPAQAYTGQCRQRVHQRQAGGGKHALLLGERGLQVVDRDQVAFRVGAVRVPVADIDIGQRELVAQAGGGNGAGAQGFRAHHQLVLAAEQRERAVGIEREVVLLAVVARVLRRGHAEQVRVGGARARDIGLLETVRVHFQVQVAGAGLGGPAVVEALFQFHERLLVGAVPAVPRRAQERVARQVQRRAVEVGRDAAPRAGGVQFGALEAGRQQGVRRQVRFHHAVEHLAVFFHGVLERFLPVLDGHQARAHGAGVHARGAAQDFHAVQHGRVGLGEGRTALGDGHAVDLHGVDLVAARVIRDAFAIGVIDRNAGRGQQQVGQGEQRAVFDELAGEHGDRLRDVAQRFQALEDGRLAGAERARVFGADAVGGTGDGHARHQRVALRVIGHGGAGAAISGMGNGAGSKLSSVGSSSVGSSSVGSICRRGNQGCARAEQYQFRRQPHRAQGKRGRGFHFCAVEHHNSLT</sequence>
<feature type="compositionally biased region" description="Low complexity" evidence="5">
    <location>
        <begin position="1458"/>
        <end position="1470"/>
    </location>
</feature>
<evidence type="ECO:0000256" key="4">
    <source>
        <dbReference type="ARBA" id="ARBA00022837"/>
    </source>
</evidence>
<dbReference type="InterPro" id="IPR024607">
    <property type="entry name" value="Sulfatase_CS"/>
</dbReference>
<feature type="region of interest" description="Disordered" evidence="5">
    <location>
        <begin position="3416"/>
        <end position="3435"/>
    </location>
</feature>